<proteinExistence type="inferred from homology"/>
<evidence type="ECO:0000313" key="5">
    <source>
        <dbReference type="EMBL" id="KAG2248144.1"/>
    </source>
</evidence>
<feature type="domain" description="Ubiquitin-like protease family profile" evidence="4">
    <location>
        <begin position="5"/>
        <end position="94"/>
    </location>
</feature>
<dbReference type="EMBL" id="JAAMPC010000017">
    <property type="protein sequence ID" value="KAG2248144.1"/>
    <property type="molecule type" value="Genomic_DNA"/>
</dbReference>
<keyword evidence="2" id="KW-0645">Protease</keyword>
<evidence type="ECO:0000256" key="1">
    <source>
        <dbReference type="ARBA" id="ARBA00005234"/>
    </source>
</evidence>
<dbReference type="SUPFAM" id="SSF54001">
    <property type="entry name" value="Cysteine proteinases"/>
    <property type="match status" value="1"/>
</dbReference>
<evidence type="ECO:0000313" key="6">
    <source>
        <dbReference type="Proteomes" id="UP000886595"/>
    </source>
</evidence>
<comment type="caution">
    <text evidence="5">The sequence shown here is derived from an EMBL/GenBank/DDBJ whole genome shotgun (WGS) entry which is preliminary data.</text>
</comment>
<dbReference type="Pfam" id="PF02902">
    <property type="entry name" value="Peptidase_C48"/>
    <property type="match status" value="1"/>
</dbReference>
<dbReference type="InterPro" id="IPR003653">
    <property type="entry name" value="Peptidase_C48_C"/>
</dbReference>
<evidence type="ECO:0000256" key="2">
    <source>
        <dbReference type="ARBA" id="ARBA00022670"/>
    </source>
</evidence>
<sequence length="99" mass="11281">MSPNVGKHWISMCANFVTRSIEVFDREGPRHPVLMEPFAVLIPRIVKAIRSSKSRQDQVKQDTASYASMPFLLNKSSVDRGVYALKHIAIFWHGLFHGE</sequence>
<protein>
    <recommendedName>
        <fullName evidence="4">Ubiquitin-like protease family profile domain-containing protein</fullName>
    </recommendedName>
</protein>
<accession>A0A8X7TNL4</accession>
<dbReference type="AlphaFoldDB" id="A0A8X7TNL4"/>
<gene>
    <name evidence="5" type="ORF">Bca52824_087772</name>
</gene>
<keyword evidence="3" id="KW-0378">Hydrolase</keyword>
<dbReference type="Gene3D" id="3.40.395.10">
    <property type="entry name" value="Adenoviral Proteinase, Chain A"/>
    <property type="match status" value="1"/>
</dbReference>
<evidence type="ECO:0000259" key="4">
    <source>
        <dbReference type="Pfam" id="PF02902"/>
    </source>
</evidence>
<evidence type="ECO:0000256" key="3">
    <source>
        <dbReference type="ARBA" id="ARBA00022801"/>
    </source>
</evidence>
<comment type="similarity">
    <text evidence="1">Belongs to the peptidase C48 family.</text>
</comment>
<dbReference type="Proteomes" id="UP000886595">
    <property type="component" value="Unassembled WGS sequence"/>
</dbReference>
<name>A0A8X7TNL4_BRACI</name>
<dbReference type="InterPro" id="IPR038765">
    <property type="entry name" value="Papain-like_cys_pep_sf"/>
</dbReference>
<dbReference type="GO" id="GO:0006508">
    <property type="term" value="P:proteolysis"/>
    <property type="evidence" value="ECO:0007669"/>
    <property type="project" value="UniProtKB-KW"/>
</dbReference>
<keyword evidence="6" id="KW-1185">Reference proteome</keyword>
<dbReference type="GO" id="GO:0008234">
    <property type="term" value="F:cysteine-type peptidase activity"/>
    <property type="evidence" value="ECO:0007669"/>
    <property type="project" value="InterPro"/>
</dbReference>
<dbReference type="OrthoDB" id="1100833at2759"/>
<reference evidence="5 6" key="1">
    <citation type="submission" date="2020-02" db="EMBL/GenBank/DDBJ databases">
        <authorList>
            <person name="Ma Q."/>
            <person name="Huang Y."/>
            <person name="Song X."/>
            <person name="Pei D."/>
        </authorList>
    </citation>
    <scope>NUCLEOTIDE SEQUENCE [LARGE SCALE GENOMIC DNA]</scope>
    <source>
        <strain evidence="5">Sxm20200214</strain>
        <tissue evidence="5">Leaf</tissue>
    </source>
</reference>
<organism evidence="5 6">
    <name type="scientific">Brassica carinata</name>
    <name type="common">Ethiopian mustard</name>
    <name type="synonym">Abyssinian cabbage</name>
    <dbReference type="NCBI Taxonomy" id="52824"/>
    <lineage>
        <taxon>Eukaryota</taxon>
        <taxon>Viridiplantae</taxon>
        <taxon>Streptophyta</taxon>
        <taxon>Embryophyta</taxon>
        <taxon>Tracheophyta</taxon>
        <taxon>Spermatophyta</taxon>
        <taxon>Magnoliopsida</taxon>
        <taxon>eudicotyledons</taxon>
        <taxon>Gunneridae</taxon>
        <taxon>Pentapetalae</taxon>
        <taxon>rosids</taxon>
        <taxon>malvids</taxon>
        <taxon>Brassicales</taxon>
        <taxon>Brassicaceae</taxon>
        <taxon>Brassiceae</taxon>
        <taxon>Brassica</taxon>
    </lineage>
</organism>